<keyword evidence="4 8" id="KW-0808">Transferase</keyword>
<dbReference type="AlphaFoldDB" id="A0A6A5Y967"/>
<evidence type="ECO:0000256" key="6">
    <source>
        <dbReference type="SAM" id="MobiDB-lite"/>
    </source>
</evidence>
<comment type="cofactor">
    <cofactor evidence="1">
        <name>pyridoxal 5'-phosphate</name>
        <dbReference type="ChEBI" id="CHEBI:597326"/>
    </cofactor>
</comment>
<feature type="compositionally biased region" description="Low complexity" evidence="6">
    <location>
        <begin position="82"/>
        <end position="94"/>
    </location>
</feature>
<dbReference type="GeneID" id="54281553"/>
<feature type="domain" description="Aminotransferase class I/classII large" evidence="7">
    <location>
        <begin position="121"/>
        <end position="391"/>
    </location>
</feature>
<dbReference type="Pfam" id="PF00155">
    <property type="entry name" value="Aminotran_1_2"/>
    <property type="match status" value="1"/>
</dbReference>
<dbReference type="OrthoDB" id="691673at2759"/>
<evidence type="ECO:0000256" key="2">
    <source>
        <dbReference type="ARBA" id="ARBA00007441"/>
    </source>
</evidence>
<dbReference type="GO" id="GO:0008483">
    <property type="term" value="F:transaminase activity"/>
    <property type="evidence" value="ECO:0007669"/>
    <property type="project" value="UniProtKB-KW"/>
</dbReference>
<evidence type="ECO:0000256" key="5">
    <source>
        <dbReference type="ARBA" id="ARBA00022898"/>
    </source>
</evidence>
<organism evidence="8 9">
    <name type="scientific">Aaosphaeria arxii CBS 175.79</name>
    <dbReference type="NCBI Taxonomy" id="1450172"/>
    <lineage>
        <taxon>Eukaryota</taxon>
        <taxon>Fungi</taxon>
        <taxon>Dikarya</taxon>
        <taxon>Ascomycota</taxon>
        <taxon>Pezizomycotina</taxon>
        <taxon>Dothideomycetes</taxon>
        <taxon>Pleosporomycetidae</taxon>
        <taxon>Pleosporales</taxon>
        <taxon>Pleosporales incertae sedis</taxon>
        <taxon>Aaosphaeria</taxon>
    </lineage>
</organism>
<dbReference type="SUPFAM" id="SSF53383">
    <property type="entry name" value="PLP-dependent transferases"/>
    <property type="match status" value="1"/>
</dbReference>
<comment type="similarity">
    <text evidence="2">Belongs to the class-I pyridoxal-phosphate-dependent aminotransferase family.</text>
</comment>
<gene>
    <name evidence="8" type="ORF">BU24DRAFT_361738</name>
</gene>
<keyword evidence="9" id="KW-1185">Reference proteome</keyword>
<evidence type="ECO:0000313" key="9">
    <source>
        <dbReference type="Proteomes" id="UP000799778"/>
    </source>
</evidence>
<dbReference type="CDD" id="cd00609">
    <property type="entry name" value="AAT_like"/>
    <property type="match status" value="1"/>
</dbReference>
<dbReference type="Gene3D" id="3.40.640.10">
    <property type="entry name" value="Type I PLP-dependent aspartate aminotransferase-like (Major domain)"/>
    <property type="match status" value="1"/>
</dbReference>
<dbReference type="GO" id="GO:0030170">
    <property type="term" value="F:pyridoxal phosphate binding"/>
    <property type="evidence" value="ECO:0007669"/>
    <property type="project" value="InterPro"/>
</dbReference>
<evidence type="ECO:0000256" key="3">
    <source>
        <dbReference type="ARBA" id="ARBA00022576"/>
    </source>
</evidence>
<dbReference type="InterPro" id="IPR004839">
    <property type="entry name" value="Aminotransferase_I/II_large"/>
</dbReference>
<evidence type="ECO:0000259" key="7">
    <source>
        <dbReference type="Pfam" id="PF00155"/>
    </source>
</evidence>
<dbReference type="RefSeq" id="XP_033389473.1">
    <property type="nucleotide sequence ID" value="XM_033524156.1"/>
</dbReference>
<dbReference type="InterPro" id="IPR015421">
    <property type="entry name" value="PyrdxlP-dep_Trfase_major"/>
</dbReference>
<reference evidence="8" key="1">
    <citation type="journal article" date="2020" name="Stud. Mycol.">
        <title>101 Dothideomycetes genomes: a test case for predicting lifestyles and emergence of pathogens.</title>
        <authorList>
            <person name="Haridas S."/>
            <person name="Albert R."/>
            <person name="Binder M."/>
            <person name="Bloem J."/>
            <person name="Labutti K."/>
            <person name="Salamov A."/>
            <person name="Andreopoulos B."/>
            <person name="Baker S."/>
            <person name="Barry K."/>
            <person name="Bills G."/>
            <person name="Bluhm B."/>
            <person name="Cannon C."/>
            <person name="Castanera R."/>
            <person name="Culley D."/>
            <person name="Daum C."/>
            <person name="Ezra D."/>
            <person name="Gonzalez J."/>
            <person name="Henrissat B."/>
            <person name="Kuo A."/>
            <person name="Liang C."/>
            <person name="Lipzen A."/>
            <person name="Lutzoni F."/>
            <person name="Magnuson J."/>
            <person name="Mondo S."/>
            <person name="Nolan M."/>
            <person name="Ohm R."/>
            <person name="Pangilinan J."/>
            <person name="Park H.-J."/>
            <person name="Ramirez L."/>
            <person name="Alfaro M."/>
            <person name="Sun H."/>
            <person name="Tritt A."/>
            <person name="Yoshinaga Y."/>
            <person name="Zwiers L.-H."/>
            <person name="Turgeon B."/>
            <person name="Goodwin S."/>
            <person name="Spatafora J."/>
            <person name="Crous P."/>
            <person name="Grigoriev I."/>
        </authorList>
    </citation>
    <scope>NUCLEOTIDE SEQUENCE</scope>
    <source>
        <strain evidence="8">CBS 175.79</strain>
    </source>
</reference>
<feature type="region of interest" description="Disordered" evidence="6">
    <location>
        <begin position="70"/>
        <end position="113"/>
    </location>
</feature>
<proteinExistence type="inferred from homology"/>
<dbReference type="EMBL" id="ML978066">
    <property type="protein sequence ID" value="KAF2021134.1"/>
    <property type="molecule type" value="Genomic_DNA"/>
</dbReference>
<dbReference type="GO" id="GO:1901605">
    <property type="term" value="P:alpha-amino acid metabolic process"/>
    <property type="evidence" value="ECO:0007669"/>
    <property type="project" value="TreeGrafter"/>
</dbReference>
<accession>A0A6A5Y967</accession>
<sequence>MSYYTSDPSTFPSPVDLSHHLSRSTKAREASSVKKFYKYFTIPGIAQLAGGLPNDHYFPFDTLEAKVAHPDRWKPTPNKPVDPSATKAPSTSTSSKDDPPSSRVVVPHDSGNKDPLRMIDLKSALQYGTSQGYPSLYYFIRQFTRENLHPFVPYKDGPEIILTCGSTDGFSKAIQALSNEWFEGYDHVSERPGLLVEEYCYMNAVQTAKPRGVNIVSVAVDSEGMVAHGPGGLASVLENWDFSRGRRPHMMYTVTIGQNPTSGTLGVPRRKEIYALCMKYDIIIIEDDPYWYLQFPSSTTPSTPSAPKPTKSSGFDFLDSLIPSYLSIDHQGRVLRLDTFSKTAAPGCRLGWITAQPALVERILRISETTTQQPSGFVQSMVAELIMGPQSSSDPGRGGASDGSGWKVDGWVRWLEGLRGNYERRMGDMCDVLAKGKHLVKAGRRASLAAIVADDGGEEEWSVVETTQIFDFVRPLGGMFVWVRFDFSTHPLRRQVDARRLSQALWVFWTKKPYLCLVAPGSMFAATEEVNERDAFNCVRLCFAACPEDEVRGITGRFVDGAQAFWRIKSVERIDKLLEDDEGMAAAGLDAAGLVSLTGMC</sequence>
<evidence type="ECO:0000256" key="1">
    <source>
        <dbReference type="ARBA" id="ARBA00001933"/>
    </source>
</evidence>
<evidence type="ECO:0000256" key="4">
    <source>
        <dbReference type="ARBA" id="ARBA00022679"/>
    </source>
</evidence>
<dbReference type="PANTHER" id="PTHR42790:SF1">
    <property type="entry name" value="AROMATIC AMINO ACID AMINOTRANSFERASE, HYPOTHETICAL (EUROFUNG)"/>
    <property type="match status" value="1"/>
</dbReference>
<dbReference type="InterPro" id="IPR015424">
    <property type="entry name" value="PyrdxlP-dep_Trfase"/>
</dbReference>
<dbReference type="PANTHER" id="PTHR42790">
    <property type="entry name" value="AMINOTRANSFERASE"/>
    <property type="match status" value="1"/>
</dbReference>
<evidence type="ECO:0000313" key="8">
    <source>
        <dbReference type="EMBL" id="KAF2021134.1"/>
    </source>
</evidence>
<keyword evidence="3 8" id="KW-0032">Aminotransferase</keyword>
<keyword evidence="5" id="KW-0663">Pyridoxal phosphate</keyword>
<protein>
    <submittedName>
        <fullName evidence="8">Aromatic amino acid aminotransferase 1</fullName>
    </submittedName>
</protein>
<name>A0A6A5Y967_9PLEO</name>
<dbReference type="Proteomes" id="UP000799778">
    <property type="component" value="Unassembled WGS sequence"/>
</dbReference>
<dbReference type="InterPro" id="IPR050859">
    <property type="entry name" value="Class-I_PLP-dep_aminotransf"/>
</dbReference>